<name>A0A6C0TZN1_9GAMM</name>
<keyword evidence="2 4" id="KW-0560">Oxidoreductase</keyword>
<dbReference type="FunFam" id="3.40.309.10:FF:000009">
    <property type="entry name" value="Aldehyde dehydrogenase A"/>
    <property type="match status" value="1"/>
</dbReference>
<sequence>MVSSHKYTMLINGQQIQGAATLEVLNPATEEIIAHAPDASREQLDAAVAAANTAFLQWSRRPIAERQALVKEIARCIEDNKDELSRIFIAEMGRSRDGAEWEMVTAANWCRGTAQYDLPVTVIEDNDEHRVEVRHTPIGVVGAITPWNAPILIAIWKLAPALLAGNTVVLKPSPYTPLTTLRLGELLRDILPAGVLNIVSGGNELGQWITEHPDITKVSFTGSTATGRRVMESASRTLKRITLELGGNDAAIVLPDVDPKVVAPALFWGAFFNSAQVCVATKRLYIHEDIYDAVAQELVKYARTITIGDGSQEGVDLGPVQNKMQFEKVKNLLDSTREQGHRFLLGGEAPEGKGYFIPVSIVDNPPQDSRVVIEEAFGPVLPLLKYKDIDEVIAWANDSDTGLAGSVWSNDLEQAHEVAGRLQTGTVWINEMFAFSPHAPFSGHKQSGLGAEHGMEGLLEFTNTQTITTRKVPMTA</sequence>
<dbReference type="PROSITE" id="PS00687">
    <property type="entry name" value="ALDEHYDE_DEHYDR_GLU"/>
    <property type="match status" value="1"/>
</dbReference>
<dbReference type="FunFam" id="3.40.605.10:FF:000007">
    <property type="entry name" value="NAD/NADP-dependent betaine aldehyde dehydrogenase"/>
    <property type="match status" value="1"/>
</dbReference>
<dbReference type="InterPro" id="IPR016162">
    <property type="entry name" value="Ald_DH_N"/>
</dbReference>
<feature type="active site" evidence="3">
    <location>
        <position position="244"/>
    </location>
</feature>
<dbReference type="GO" id="GO:0016620">
    <property type="term" value="F:oxidoreductase activity, acting on the aldehyde or oxo group of donors, NAD or NADP as acceptor"/>
    <property type="evidence" value="ECO:0007669"/>
    <property type="project" value="InterPro"/>
</dbReference>
<keyword evidence="7" id="KW-1185">Reference proteome</keyword>
<evidence type="ECO:0000256" key="2">
    <source>
        <dbReference type="ARBA" id="ARBA00023002"/>
    </source>
</evidence>
<dbReference type="InterPro" id="IPR016163">
    <property type="entry name" value="Ald_DH_C"/>
</dbReference>
<proteinExistence type="inferred from homology"/>
<evidence type="ECO:0000313" key="6">
    <source>
        <dbReference type="EMBL" id="QIB65108.1"/>
    </source>
</evidence>
<comment type="similarity">
    <text evidence="1 4">Belongs to the aldehyde dehydrogenase family.</text>
</comment>
<evidence type="ECO:0000256" key="1">
    <source>
        <dbReference type="ARBA" id="ARBA00009986"/>
    </source>
</evidence>
<dbReference type="PANTHER" id="PTHR11699">
    <property type="entry name" value="ALDEHYDE DEHYDROGENASE-RELATED"/>
    <property type="match status" value="1"/>
</dbReference>
<dbReference type="RefSeq" id="WP_163494350.1">
    <property type="nucleotide sequence ID" value="NZ_CP048711.1"/>
</dbReference>
<accession>A0A6C0TZN1</accession>
<feature type="domain" description="Aldehyde dehydrogenase" evidence="5">
    <location>
        <begin position="20"/>
        <end position="467"/>
    </location>
</feature>
<dbReference type="InterPro" id="IPR015590">
    <property type="entry name" value="Aldehyde_DH_dom"/>
</dbReference>
<organism evidence="6 7">
    <name type="scientific">Kineobactrum salinum</name>
    <dbReference type="NCBI Taxonomy" id="2708301"/>
    <lineage>
        <taxon>Bacteria</taxon>
        <taxon>Pseudomonadati</taxon>
        <taxon>Pseudomonadota</taxon>
        <taxon>Gammaproteobacteria</taxon>
        <taxon>Cellvibrionales</taxon>
        <taxon>Halieaceae</taxon>
        <taxon>Kineobactrum</taxon>
    </lineage>
</organism>
<dbReference type="Gene3D" id="3.40.605.10">
    <property type="entry name" value="Aldehyde Dehydrogenase, Chain A, domain 1"/>
    <property type="match status" value="1"/>
</dbReference>
<dbReference type="SUPFAM" id="SSF53720">
    <property type="entry name" value="ALDH-like"/>
    <property type="match status" value="1"/>
</dbReference>
<dbReference type="Proteomes" id="UP000477680">
    <property type="component" value="Chromosome"/>
</dbReference>
<dbReference type="InterPro" id="IPR016161">
    <property type="entry name" value="Ald_DH/histidinol_DH"/>
</dbReference>
<evidence type="ECO:0000259" key="5">
    <source>
        <dbReference type="Pfam" id="PF00171"/>
    </source>
</evidence>
<dbReference type="InterPro" id="IPR029510">
    <property type="entry name" value="Ald_DH_CS_GLU"/>
</dbReference>
<dbReference type="InterPro" id="IPR044086">
    <property type="entry name" value="LUC3-like"/>
</dbReference>
<reference evidence="6 7" key="1">
    <citation type="submission" date="2020-02" db="EMBL/GenBank/DDBJ databases">
        <title>Genome sequencing for Kineobactrum sp. M2.</title>
        <authorList>
            <person name="Park S.-J."/>
        </authorList>
    </citation>
    <scope>NUCLEOTIDE SEQUENCE [LARGE SCALE GENOMIC DNA]</scope>
    <source>
        <strain evidence="6 7">M2</strain>
    </source>
</reference>
<dbReference type="KEGG" id="kim:G3T16_06530"/>
<gene>
    <name evidence="6" type="ORF">G3T16_06530</name>
</gene>
<dbReference type="Gene3D" id="3.40.309.10">
    <property type="entry name" value="Aldehyde Dehydrogenase, Chain A, domain 2"/>
    <property type="match status" value="1"/>
</dbReference>
<evidence type="ECO:0000256" key="3">
    <source>
        <dbReference type="PROSITE-ProRule" id="PRU10007"/>
    </source>
</evidence>
<protein>
    <submittedName>
        <fullName evidence="6">Aldehyde dehydrogenase family protein</fullName>
    </submittedName>
</protein>
<dbReference type="EMBL" id="CP048711">
    <property type="protein sequence ID" value="QIB65108.1"/>
    <property type="molecule type" value="Genomic_DNA"/>
</dbReference>
<dbReference type="CDD" id="cd07106">
    <property type="entry name" value="ALDH_AldA-AAD23400"/>
    <property type="match status" value="1"/>
</dbReference>
<dbReference type="Pfam" id="PF00171">
    <property type="entry name" value="Aldedh"/>
    <property type="match status" value="1"/>
</dbReference>
<dbReference type="AlphaFoldDB" id="A0A6C0TZN1"/>
<evidence type="ECO:0000313" key="7">
    <source>
        <dbReference type="Proteomes" id="UP000477680"/>
    </source>
</evidence>
<evidence type="ECO:0000256" key="4">
    <source>
        <dbReference type="RuleBase" id="RU003345"/>
    </source>
</evidence>